<dbReference type="Proteomes" id="UP000236641">
    <property type="component" value="Unassembled WGS sequence"/>
</dbReference>
<gene>
    <name evidence="1" type="ORF">C1T31_12335</name>
</gene>
<evidence type="ECO:0000313" key="2">
    <source>
        <dbReference type="Proteomes" id="UP000236641"/>
    </source>
</evidence>
<proteinExistence type="predicted"/>
<organism evidence="1 2">
    <name type="scientific">Hanstruepera neustonica</name>
    <dbReference type="NCBI Taxonomy" id="1445657"/>
    <lineage>
        <taxon>Bacteria</taxon>
        <taxon>Pseudomonadati</taxon>
        <taxon>Bacteroidota</taxon>
        <taxon>Flavobacteriia</taxon>
        <taxon>Flavobacteriales</taxon>
        <taxon>Flavobacteriaceae</taxon>
        <taxon>Hanstruepera</taxon>
    </lineage>
</organism>
<protein>
    <submittedName>
        <fullName evidence="1">Uncharacterized protein</fullName>
    </submittedName>
</protein>
<comment type="caution">
    <text evidence="1">The sequence shown here is derived from an EMBL/GenBank/DDBJ whole genome shotgun (WGS) entry which is preliminary data.</text>
</comment>
<keyword evidence="2" id="KW-1185">Reference proteome</keyword>
<dbReference type="RefSeq" id="WP_103052817.1">
    <property type="nucleotide sequence ID" value="NZ_POWF01000009.1"/>
</dbReference>
<reference evidence="1 2" key="1">
    <citation type="submission" date="2018-01" db="EMBL/GenBank/DDBJ databases">
        <title>The draft genome of Hanstruepera neustonica JCM19743.</title>
        <authorList>
            <person name="He R.-H."/>
            <person name="Du Z.-J."/>
        </authorList>
    </citation>
    <scope>NUCLEOTIDE SEQUENCE [LARGE SCALE GENOMIC DNA]</scope>
    <source>
        <strain evidence="1 2">JCM19743</strain>
    </source>
</reference>
<sequence length="206" mass="24286">MEAKEDFIKKLLEVTYNNYGDDFQLALIPEKYSKQVISYGSMKVDLISVLDYLNELKKTENTIFESSFMYSAISIYGRCFTSSKDYTQLNVKQVFGNNSIHLKNHEYLRNLRDRFIAHRRKTEFELGAAFIAVSKSNPEKATMKFQQMRIGSWSVKRIDELIETVNYVLIHVEKKFESCGLRLYDKILENYSTEEIESFFINHLFE</sequence>
<name>A0A2K1DWB9_9FLAO</name>
<dbReference type="AlphaFoldDB" id="A0A2K1DWB9"/>
<accession>A0A2K1DWB9</accession>
<dbReference type="EMBL" id="POWF01000009">
    <property type="protein sequence ID" value="PNQ72330.1"/>
    <property type="molecule type" value="Genomic_DNA"/>
</dbReference>
<evidence type="ECO:0000313" key="1">
    <source>
        <dbReference type="EMBL" id="PNQ72330.1"/>
    </source>
</evidence>